<organism evidence="1 2">
    <name type="scientific">Chaenocephalus aceratus</name>
    <name type="common">Blackfin icefish</name>
    <name type="synonym">Chaenichthys aceratus</name>
    <dbReference type="NCBI Taxonomy" id="36190"/>
    <lineage>
        <taxon>Eukaryota</taxon>
        <taxon>Metazoa</taxon>
        <taxon>Chordata</taxon>
        <taxon>Craniata</taxon>
        <taxon>Vertebrata</taxon>
        <taxon>Euteleostomi</taxon>
        <taxon>Actinopterygii</taxon>
        <taxon>Neopterygii</taxon>
        <taxon>Teleostei</taxon>
        <taxon>Neoteleostei</taxon>
        <taxon>Acanthomorphata</taxon>
        <taxon>Eupercaria</taxon>
        <taxon>Perciformes</taxon>
        <taxon>Notothenioidei</taxon>
        <taxon>Channichthyidae</taxon>
        <taxon>Chaenocephalus</taxon>
    </lineage>
</organism>
<accession>A0ACB9X035</accession>
<keyword evidence="2" id="KW-1185">Reference proteome</keyword>
<evidence type="ECO:0000313" key="1">
    <source>
        <dbReference type="EMBL" id="KAI4819695.1"/>
    </source>
</evidence>
<gene>
    <name evidence="1" type="ORF">KUCAC02_004935</name>
</gene>
<proteinExistence type="predicted"/>
<sequence length="671" mass="76051">MDEYKACNLDYFPENILIDVLSFLSVREVVRAGRVCKRWKRLVKDQRLWRLVDLTTWKGVTSRILWLLLRQYLGCGLRCLRLRGLLLSARGGTFLSESWLKALSTKCPRLSKLYLLHADLRGLPSCQLLPPSLQILELRGCELPREFFNQTSPASSQETPEATSSVGAQQKIRDQKGKGQASPSGIGIDTLVLNNVPSFTDQHLQSLTTWERLRRLEMRDTFRVTANGLRSSAAKEGVCGVEGLSRLKFLEIGITGRQGYQLQMASLGLGAGWLGLEELSLGGKEVGPGLLCASRLKDLKCLCLWACTLSKMQIVRSCRMLRGLRRLEFLDVIFQPPQCPPNKENDEPRGFTRPFATPSMVAGPQRVQVKPRAEMDKNAITGPGRQCVGSSSSAVAKKMSINDFDIGRPLGKGKFGNVYLARVKTLQAVVALKVLFKSQMEKEGVEHQLRREIEIQSHLKHPNILRFYNYFYDQTRVYLVLEYAPRGEMYKELQRCGKFDDQRTATYMEEISDALLYCHERKVIHRDIKPENLLLGFRGELKIADFGWSVHAPSLRRRTMCGTLDYLPPEMIEGHTHSEKVDLWCVGVLCYECLVGNPPFETDSHSETYKRIMKVDLKFPKNISDGAQDLISKLLRHNPADRFPLQSVIDHTWVRANSRRVLPPVCPGDQS</sequence>
<dbReference type="Proteomes" id="UP001057452">
    <property type="component" value="Chromosome 10"/>
</dbReference>
<evidence type="ECO:0000313" key="2">
    <source>
        <dbReference type="Proteomes" id="UP001057452"/>
    </source>
</evidence>
<dbReference type="EMBL" id="CM043794">
    <property type="protein sequence ID" value="KAI4819695.1"/>
    <property type="molecule type" value="Genomic_DNA"/>
</dbReference>
<comment type="caution">
    <text evidence="1">The sequence shown here is derived from an EMBL/GenBank/DDBJ whole genome shotgun (WGS) entry which is preliminary data.</text>
</comment>
<protein>
    <submittedName>
        <fullName evidence="1">Uncharacterized protein</fullName>
    </submittedName>
</protein>
<name>A0ACB9X035_CHAAC</name>
<reference evidence="1" key="1">
    <citation type="submission" date="2022-05" db="EMBL/GenBank/DDBJ databases">
        <title>Chromosome-level genome of Chaenocephalus aceratus.</title>
        <authorList>
            <person name="Park H."/>
        </authorList>
    </citation>
    <scope>NUCLEOTIDE SEQUENCE</scope>
    <source>
        <strain evidence="1">KU_202001</strain>
    </source>
</reference>